<dbReference type="Pfam" id="PF05949">
    <property type="entry name" value="DUF881"/>
    <property type="match status" value="1"/>
</dbReference>
<dbReference type="AlphaFoldDB" id="A4J2B6"/>
<evidence type="ECO:0008006" key="6">
    <source>
        <dbReference type="Google" id="ProtNLM"/>
    </source>
</evidence>
<keyword evidence="5" id="KW-1185">Reference proteome</keyword>
<dbReference type="RefSeq" id="WP_011877055.1">
    <property type="nucleotide sequence ID" value="NC_009253.1"/>
</dbReference>
<keyword evidence="3" id="KW-1133">Transmembrane helix</keyword>
<proteinExistence type="inferred from homology"/>
<dbReference type="InterPro" id="IPR010273">
    <property type="entry name" value="DUF881"/>
</dbReference>
<feature type="coiled-coil region" evidence="2">
    <location>
        <begin position="40"/>
        <end position="74"/>
    </location>
</feature>
<dbReference type="Gene3D" id="3.30.70.1880">
    <property type="entry name" value="Protein of unknown function DUF881"/>
    <property type="match status" value="1"/>
</dbReference>
<evidence type="ECO:0000256" key="3">
    <source>
        <dbReference type="SAM" id="Phobius"/>
    </source>
</evidence>
<dbReference type="OrthoDB" id="9776196at2"/>
<evidence type="ECO:0000256" key="2">
    <source>
        <dbReference type="SAM" id="Coils"/>
    </source>
</evidence>
<keyword evidence="2" id="KW-0175">Coiled coil</keyword>
<evidence type="ECO:0000313" key="5">
    <source>
        <dbReference type="Proteomes" id="UP000001556"/>
    </source>
</evidence>
<dbReference type="Proteomes" id="UP000001556">
    <property type="component" value="Chromosome"/>
</dbReference>
<keyword evidence="3" id="KW-0472">Membrane</keyword>
<dbReference type="HOGENOM" id="CLU_040273_4_0_9"/>
<keyword evidence="3" id="KW-0812">Transmembrane</keyword>
<accession>A4J2B6</accession>
<evidence type="ECO:0000256" key="1">
    <source>
        <dbReference type="ARBA" id="ARBA00009108"/>
    </source>
</evidence>
<comment type="similarity">
    <text evidence="1">Belongs to the UPF0749 family.</text>
</comment>
<dbReference type="eggNOG" id="COG3879">
    <property type="taxonomic scope" value="Bacteria"/>
</dbReference>
<dbReference type="KEGG" id="drm:Dred_0680"/>
<gene>
    <name evidence="4" type="ordered locus">Dred_0680</name>
</gene>
<organism evidence="4 5">
    <name type="scientific">Desulforamulus reducens (strain ATCC BAA-1160 / DSM 100696 / MI-1)</name>
    <name type="common">Desulfotomaculum reducens</name>
    <dbReference type="NCBI Taxonomy" id="349161"/>
    <lineage>
        <taxon>Bacteria</taxon>
        <taxon>Bacillati</taxon>
        <taxon>Bacillota</taxon>
        <taxon>Clostridia</taxon>
        <taxon>Eubacteriales</taxon>
        <taxon>Peptococcaceae</taxon>
        <taxon>Desulforamulus</taxon>
    </lineage>
</organism>
<dbReference type="EMBL" id="CP000612">
    <property type="protein sequence ID" value="ABO49219.1"/>
    <property type="molecule type" value="Genomic_DNA"/>
</dbReference>
<dbReference type="PANTHER" id="PTHR37313:SF2">
    <property type="entry name" value="UPF0749 PROTEIN YLXX"/>
    <property type="match status" value="1"/>
</dbReference>
<dbReference type="STRING" id="349161.Dred_0680"/>
<dbReference type="PANTHER" id="PTHR37313">
    <property type="entry name" value="UPF0749 PROTEIN RV1825"/>
    <property type="match status" value="1"/>
</dbReference>
<feature type="transmembrane region" description="Helical" evidence="3">
    <location>
        <begin position="6"/>
        <end position="23"/>
    </location>
</feature>
<reference evidence="4 5" key="1">
    <citation type="submission" date="2007-03" db="EMBL/GenBank/DDBJ databases">
        <title>Complete sequence of Desulfotomaculum reducens MI-1.</title>
        <authorList>
            <consortium name="US DOE Joint Genome Institute"/>
            <person name="Copeland A."/>
            <person name="Lucas S."/>
            <person name="Lapidus A."/>
            <person name="Barry K."/>
            <person name="Detter J.C."/>
            <person name="Glavina del Rio T."/>
            <person name="Hammon N."/>
            <person name="Israni S."/>
            <person name="Dalin E."/>
            <person name="Tice H."/>
            <person name="Pitluck S."/>
            <person name="Sims D."/>
            <person name="Brettin T."/>
            <person name="Bruce D."/>
            <person name="Han C."/>
            <person name="Tapia R."/>
            <person name="Schmutz J."/>
            <person name="Larimer F."/>
            <person name="Land M."/>
            <person name="Hauser L."/>
            <person name="Kyrpides N."/>
            <person name="Kim E."/>
            <person name="Tebo B.M."/>
            <person name="Richardson P."/>
        </authorList>
    </citation>
    <scope>NUCLEOTIDE SEQUENCE [LARGE SCALE GENOMIC DNA]</scope>
    <source>
        <strain evidence="4 5">MI-1</strain>
    </source>
</reference>
<protein>
    <recommendedName>
        <fullName evidence="6">DUF881 domain-containing protein</fullName>
    </recommendedName>
</protein>
<sequence length="233" mass="25945">MKIKQYQWGLVLVGIVMGLMLTVQYRSYKEINETPPIARVQALANEIKQKKEERSELQKKVNELREKLDKKATVQSDNTRTDLETFRILAGIKAVKGPGVEVTLNDSEVSLAPGQDPNLYVLHDEDVLKVLNELKAAGAEAIALNGVRLISTSEIRCIGPTILTNKNKRLPAPFSITAIGNPKTLENSLFMKGGVVDQLKIWGIQVDVRKKDNLQISEYTGPTTFEFAKSVQE</sequence>
<name>A4J2B6_DESRM</name>
<evidence type="ECO:0000313" key="4">
    <source>
        <dbReference type="EMBL" id="ABO49219.1"/>
    </source>
</evidence>